<dbReference type="PANTHER" id="PTHR43176">
    <property type="entry name" value="3-HYDROXYISOBUTYRYL-COA HYDROLASE-RELATED"/>
    <property type="match status" value="1"/>
</dbReference>
<dbReference type="CDD" id="cd06558">
    <property type="entry name" value="crotonase-like"/>
    <property type="match status" value="1"/>
</dbReference>
<dbReference type="Pfam" id="PF16113">
    <property type="entry name" value="ECH_2"/>
    <property type="match status" value="1"/>
</dbReference>
<dbReference type="GO" id="GO:0016853">
    <property type="term" value="F:isomerase activity"/>
    <property type="evidence" value="ECO:0007669"/>
    <property type="project" value="UniProtKB-KW"/>
</dbReference>
<keyword evidence="6" id="KW-1185">Reference proteome</keyword>
<evidence type="ECO:0000256" key="1">
    <source>
        <dbReference type="ARBA" id="ARBA00001709"/>
    </source>
</evidence>
<evidence type="ECO:0000256" key="2">
    <source>
        <dbReference type="ARBA" id="ARBA00011915"/>
    </source>
</evidence>
<comment type="catalytic activity">
    <reaction evidence="1">
        <text>3-hydroxy-2-methylpropanoyl-CoA + H2O = 3-hydroxy-2-methylpropanoate + CoA + H(+)</text>
        <dbReference type="Rhea" id="RHEA:20888"/>
        <dbReference type="ChEBI" id="CHEBI:11805"/>
        <dbReference type="ChEBI" id="CHEBI:15377"/>
        <dbReference type="ChEBI" id="CHEBI:15378"/>
        <dbReference type="ChEBI" id="CHEBI:57287"/>
        <dbReference type="ChEBI" id="CHEBI:57340"/>
        <dbReference type="EC" id="3.1.2.4"/>
    </reaction>
</comment>
<evidence type="ECO:0000313" key="6">
    <source>
        <dbReference type="Proteomes" id="UP000280792"/>
    </source>
</evidence>
<dbReference type="InterPro" id="IPR029045">
    <property type="entry name" value="ClpP/crotonase-like_dom_sf"/>
</dbReference>
<dbReference type="PANTHER" id="PTHR43176:SF3">
    <property type="entry name" value="3-HYDROXYISOBUTYRYL-COA HYDROLASE, MITOCHONDRIAL"/>
    <property type="match status" value="1"/>
</dbReference>
<dbReference type="NCBIfam" id="NF004127">
    <property type="entry name" value="PRK05617.1"/>
    <property type="match status" value="1"/>
</dbReference>
<dbReference type="EMBL" id="QWEZ01000001">
    <property type="protein sequence ID" value="RRJ85166.1"/>
    <property type="molecule type" value="Genomic_DNA"/>
</dbReference>
<dbReference type="Gene3D" id="3.90.226.10">
    <property type="entry name" value="2-enoyl-CoA Hydratase, Chain A, domain 1"/>
    <property type="match status" value="1"/>
</dbReference>
<dbReference type="InterPro" id="IPR045004">
    <property type="entry name" value="ECH_dom"/>
</dbReference>
<comment type="caution">
    <text evidence="5">The sequence shown here is derived from an EMBL/GenBank/DDBJ whole genome shotgun (WGS) entry which is preliminary data.</text>
</comment>
<sequence length="377" mass="42275">MTQPNQAPVLFETRPAGDYQVAFATLNVEKALNALSLEMIDLLYGQLLSWEQDQRIACVVLQGAGEKAFCAGGDIRRLYESMCDDQQNRSESSYAVEFFSREYRLDYLIHGYSKPLICWGQGIVMGGGVGLMAGASHRVVTETTRLAMPEINIGLYPDVGGSWLLARMPGRLGKFLGLTASSLNAADAIFAGLADRFLNNSEHDALCDALCVEPWGADAVENRERVTRLLRRFEKSSLHNFPPSALRTHYDLINRLMDHSTLQECLEACLKLETDDRWLQRAVQAFARGCPTSAHLVVEQIKRCRPLSLREVFQLELLVSVQCSRQGQFREGVRALLIDKDNQPHWQPATLDEVSSAWLQGFYAPLWDEDSHPLAQL</sequence>
<evidence type="ECO:0000259" key="4">
    <source>
        <dbReference type="Pfam" id="PF16113"/>
    </source>
</evidence>
<evidence type="ECO:0000256" key="3">
    <source>
        <dbReference type="ARBA" id="ARBA00022801"/>
    </source>
</evidence>
<reference evidence="5 6" key="2">
    <citation type="submission" date="2018-12" db="EMBL/GenBank/DDBJ databases">
        <title>Simiduia agarivorans gen. nov., sp. nov., a marine, agarolytic bacterium isolated from shallow coastal water from Keelung, Taiwan.</title>
        <authorList>
            <person name="Shieh W.Y."/>
        </authorList>
    </citation>
    <scope>NUCLEOTIDE SEQUENCE [LARGE SCALE GENOMIC DNA]</scope>
    <source>
        <strain evidence="5 6">GTF-13</strain>
    </source>
</reference>
<dbReference type="AlphaFoldDB" id="A0A3P3VU74"/>
<dbReference type="GO" id="GO:0006574">
    <property type="term" value="P:L-valine catabolic process"/>
    <property type="evidence" value="ECO:0007669"/>
    <property type="project" value="TreeGrafter"/>
</dbReference>
<gene>
    <name evidence="5" type="ORF">D0544_08905</name>
</gene>
<evidence type="ECO:0000313" key="5">
    <source>
        <dbReference type="EMBL" id="RRJ85166.1"/>
    </source>
</evidence>
<keyword evidence="5" id="KW-0413">Isomerase</keyword>
<dbReference type="GO" id="GO:0003860">
    <property type="term" value="F:3-hydroxyisobutyryl-CoA hydrolase activity"/>
    <property type="evidence" value="ECO:0007669"/>
    <property type="project" value="UniProtKB-EC"/>
</dbReference>
<keyword evidence="3" id="KW-0378">Hydrolase</keyword>
<name>A0A3P3VU74_9GAMM</name>
<reference evidence="5 6" key="1">
    <citation type="submission" date="2018-08" db="EMBL/GenBank/DDBJ databases">
        <authorList>
            <person name="Khan S.A."/>
        </authorList>
    </citation>
    <scope>NUCLEOTIDE SEQUENCE [LARGE SCALE GENOMIC DNA]</scope>
    <source>
        <strain evidence="5 6">GTF-13</strain>
    </source>
</reference>
<dbReference type="EC" id="3.1.2.4" evidence="2"/>
<dbReference type="InterPro" id="IPR032259">
    <property type="entry name" value="HIBYL-CoA-H"/>
</dbReference>
<dbReference type="SUPFAM" id="SSF52096">
    <property type="entry name" value="ClpP/crotonase"/>
    <property type="match status" value="1"/>
</dbReference>
<dbReference type="GO" id="GO:0005829">
    <property type="term" value="C:cytosol"/>
    <property type="evidence" value="ECO:0007669"/>
    <property type="project" value="TreeGrafter"/>
</dbReference>
<feature type="domain" description="Enoyl-CoA hydratase/isomerase" evidence="4">
    <location>
        <begin position="22"/>
        <end position="361"/>
    </location>
</feature>
<accession>A0A3P3VU74</accession>
<proteinExistence type="predicted"/>
<protein>
    <recommendedName>
        <fullName evidence="2">3-hydroxyisobutyryl-CoA hydrolase</fullName>
        <ecNumber evidence="2">3.1.2.4</ecNumber>
    </recommendedName>
</protein>
<dbReference type="RefSeq" id="WP_125015592.1">
    <property type="nucleotide sequence ID" value="NZ_QWEZ01000001.1"/>
</dbReference>
<dbReference type="Proteomes" id="UP000280792">
    <property type="component" value="Unassembled WGS sequence"/>
</dbReference>
<organism evidence="5 6">
    <name type="scientific">Aestuariirhabdus litorea</name>
    <dbReference type="NCBI Taxonomy" id="2528527"/>
    <lineage>
        <taxon>Bacteria</taxon>
        <taxon>Pseudomonadati</taxon>
        <taxon>Pseudomonadota</taxon>
        <taxon>Gammaproteobacteria</taxon>
        <taxon>Oceanospirillales</taxon>
        <taxon>Aestuariirhabdaceae</taxon>
        <taxon>Aestuariirhabdus</taxon>
    </lineage>
</organism>